<evidence type="ECO:0008006" key="3">
    <source>
        <dbReference type="Google" id="ProtNLM"/>
    </source>
</evidence>
<gene>
    <name evidence="1" type="ORF">EDD65_104137</name>
</gene>
<comment type="caution">
    <text evidence="1">The sequence shown here is derived from an EMBL/GenBank/DDBJ whole genome shotgun (WGS) entry which is preliminary data.</text>
</comment>
<sequence>MKKYLLIIILITIILFITSCSAGNIEIGDTIMAPKNESLPIYGKWVIEDYKVTVEEEEVEEIVKYYMGKDALFHEDLVVLGDDCCKDPIFKTKNINTWDYILYHYKTNPDFLGIEKDKIQIISITSEDQFFYEFIKESDDKIIVNIDGVFFYLRLVSQKISDEDVAEYFYKEKAMFKSSSLADSQIVNSSILIGLKSLNLEDQNGNIENWNYRTILIRSYNKEIVSIYEMKDIFLPRKTGFWKVEVQREKDNDKILAYPLKKTVDGEMKKRKIVKGKEKTGENNSLKNILYVGNDYISIEKINHLNKGERLLEFYLIDNLNEDSPVKISHIAGEAGKASLLDEGYKAILSSDSQYRYSSIDFSPNEENFGLFRRNGHWIYKGRVNFVQDGMYSYKNFNIKVVPSKEVVHYDELHIPWNAIKSKVPEAIDAFTSPAEDIIIIVTRNSIMIYPIDKGDIGHTPIGKIKLKPTEKIIMDEWSIGKYPEMWEEEFIKNGGVVIED</sequence>
<dbReference type="AlphaFoldDB" id="A0A4R3KZ40"/>
<dbReference type="OrthoDB" id="2677224at2"/>
<organism evidence="1 2">
    <name type="scientific">Keratinibaculum paraultunense</name>
    <dbReference type="NCBI Taxonomy" id="1278232"/>
    <lineage>
        <taxon>Bacteria</taxon>
        <taxon>Bacillati</taxon>
        <taxon>Bacillota</taxon>
        <taxon>Tissierellia</taxon>
        <taxon>Tissierellales</taxon>
        <taxon>Tepidimicrobiaceae</taxon>
        <taxon>Keratinibaculum</taxon>
    </lineage>
</organism>
<evidence type="ECO:0000313" key="1">
    <source>
        <dbReference type="EMBL" id="TCS90594.1"/>
    </source>
</evidence>
<proteinExistence type="predicted"/>
<dbReference type="EMBL" id="SMAE01000004">
    <property type="protein sequence ID" value="TCS90594.1"/>
    <property type="molecule type" value="Genomic_DNA"/>
</dbReference>
<accession>A0A4R3KZ40</accession>
<evidence type="ECO:0000313" key="2">
    <source>
        <dbReference type="Proteomes" id="UP000294567"/>
    </source>
</evidence>
<dbReference type="RefSeq" id="WP_132026925.1">
    <property type="nucleotide sequence ID" value="NZ_CP068564.1"/>
</dbReference>
<name>A0A4R3KZ40_9FIRM</name>
<protein>
    <recommendedName>
        <fullName evidence="3">Lipoprotein</fullName>
    </recommendedName>
</protein>
<dbReference type="Proteomes" id="UP000294567">
    <property type="component" value="Unassembled WGS sequence"/>
</dbReference>
<dbReference type="PROSITE" id="PS51257">
    <property type="entry name" value="PROKAR_LIPOPROTEIN"/>
    <property type="match status" value="1"/>
</dbReference>
<keyword evidence="2" id="KW-1185">Reference proteome</keyword>
<reference evidence="1 2" key="1">
    <citation type="submission" date="2019-03" db="EMBL/GenBank/DDBJ databases">
        <title>Genomic Encyclopedia of Type Strains, Phase IV (KMG-IV): sequencing the most valuable type-strain genomes for metagenomic binning, comparative biology and taxonomic classification.</title>
        <authorList>
            <person name="Goeker M."/>
        </authorList>
    </citation>
    <scope>NUCLEOTIDE SEQUENCE [LARGE SCALE GENOMIC DNA]</scope>
    <source>
        <strain evidence="1 2">DSM 26752</strain>
    </source>
</reference>